<dbReference type="GO" id="GO:0006730">
    <property type="term" value="P:one-carbon metabolic process"/>
    <property type="evidence" value="ECO:0007669"/>
    <property type="project" value="UniProtKB-KW"/>
</dbReference>
<dbReference type="InterPro" id="IPR012259">
    <property type="entry name" value="DHFR"/>
</dbReference>
<dbReference type="PANTHER" id="PTHR48069">
    <property type="entry name" value="DIHYDROFOLATE REDUCTASE"/>
    <property type="match status" value="1"/>
</dbReference>
<evidence type="ECO:0000256" key="8">
    <source>
        <dbReference type="PIRNR" id="PIRNR000194"/>
    </source>
</evidence>
<accession>A0A4Y6V3Z4</accession>
<evidence type="ECO:0000256" key="9">
    <source>
        <dbReference type="RuleBase" id="RU004474"/>
    </source>
</evidence>
<evidence type="ECO:0000256" key="7">
    <source>
        <dbReference type="ARBA" id="ARBA00025067"/>
    </source>
</evidence>
<dbReference type="CDD" id="cd00209">
    <property type="entry name" value="DHFR"/>
    <property type="match status" value="1"/>
</dbReference>
<evidence type="ECO:0000256" key="3">
    <source>
        <dbReference type="ARBA" id="ARBA00012856"/>
    </source>
</evidence>
<evidence type="ECO:0000256" key="4">
    <source>
        <dbReference type="ARBA" id="ARBA00022563"/>
    </source>
</evidence>
<name>A0A4Y6V3Z4_SACBS</name>
<feature type="domain" description="DHFR" evidence="10">
    <location>
        <begin position="3"/>
        <end position="161"/>
    </location>
</feature>
<organism evidence="11 12">
    <name type="scientific">Saccharibacillus brassicae</name>
    <dbReference type="NCBI Taxonomy" id="2583377"/>
    <lineage>
        <taxon>Bacteria</taxon>
        <taxon>Bacillati</taxon>
        <taxon>Bacillota</taxon>
        <taxon>Bacilli</taxon>
        <taxon>Bacillales</taxon>
        <taxon>Paenibacillaceae</taxon>
        <taxon>Saccharibacillus</taxon>
    </lineage>
</organism>
<comment type="similarity">
    <text evidence="2 8 9">Belongs to the dihydrofolate reductase family.</text>
</comment>
<sequence length="167" mass="18987">MPTITLIWAQDENGLIGRDNTLPWRLPADMAYFKRETLGKPVVMGRKTWESFGSRPLKDRPNLVLTRDVSYAAEGAQVVHTAEEALSAADGEEVMIIGGSQVYELFLPLADRLRVTRVHEAFAGDTHFPELDWSGWTLVHTEEGVQDEKNTYRYVFEIYERSTQNAN</sequence>
<dbReference type="PIRSF" id="PIRSF000194">
    <property type="entry name" value="DHFR"/>
    <property type="match status" value="1"/>
</dbReference>
<proteinExistence type="inferred from homology"/>
<dbReference type="AlphaFoldDB" id="A0A4Y6V3Z4"/>
<comment type="catalytic activity">
    <reaction evidence="8">
        <text>(6S)-5,6,7,8-tetrahydrofolate + NADP(+) = 7,8-dihydrofolate + NADPH + H(+)</text>
        <dbReference type="Rhea" id="RHEA:15009"/>
        <dbReference type="ChEBI" id="CHEBI:15378"/>
        <dbReference type="ChEBI" id="CHEBI:57451"/>
        <dbReference type="ChEBI" id="CHEBI:57453"/>
        <dbReference type="ChEBI" id="CHEBI:57783"/>
        <dbReference type="ChEBI" id="CHEBI:58349"/>
        <dbReference type="EC" id="1.5.1.3"/>
    </reaction>
</comment>
<dbReference type="GO" id="GO:0046655">
    <property type="term" value="P:folic acid metabolic process"/>
    <property type="evidence" value="ECO:0007669"/>
    <property type="project" value="TreeGrafter"/>
</dbReference>
<dbReference type="PROSITE" id="PS51330">
    <property type="entry name" value="DHFR_2"/>
    <property type="match status" value="1"/>
</dbReference>
<evidence type="ECO:0000313" key="11">
    <source>
        <dbReference type="EMBL" id="QDH23400.1"/>
    </source>
</evidence>
<dbReference type="SUPFAM" id="SSF53597">
    <property type="entry name" value="Dihydrofolate reductase-like"/>
    <property type="match status" value="1"/>
</dbReference>
<dbReference type="GO" id="GO:0070401">
    <property type="term" value="F:NADP+ binding"/>
    <property type="evidence" value="ECO:0007669"/>
    <property type="project" value="UniProtKB-ARBA"/>
</dbReference>
<dbReference type="Proteomes" id="UP000316968">
    <property type="component" value="Chromosome"/>
</dbReference>
<dbReference type="UniPathway" id="UPA00077">
    <property type="reaction ID" value="UER00158"/>
</dbReference>
<dbReference type="GO" id="GO:0046452">
    <property type="term" value="P:dihydrofolate metabolic process"/>
    <property type="evidence" value="ECO:0007669"/>
    <property type="project" value="TreeGrafter"/>
</dbReference>
<dbReference type="PANTHER" id="PTHR48069:SF3">
    <property type="entry name" value="DIHYDROFOLATE REDUCTASE"/>
    <property type="match status" value="1"/>
</dbReference>
<dbReference type="FunFam" id="3.40.430.10:FF:000001">
    <property type="entry name" value="Dihydrofolate reductase"/>
    <property type="match status" value="1"/>
</dbReference>
<dbReference type="PRINTS" id="PR00070">
    <property type="entry name" value="DHFR"/>
</dbReference>
<evidence type="ECO:0000256" key="2">
    <source>
        <dbReference type="ARBA" id="ARBA00009539"/>
    </source>
</evidence>
<dbReference type="OrthoDB" id="9804315at2"/>
<evidence type="ECO:0000256" key="1">
    <source>
        <dbReference type="ARBA" id="ARBA00004903"/>
    </source>
</evidence>
<evidence type="ECO:0000313" key="12">
    <source>
        <dbReference type="Proteomes" id="UP000316968"/>
    </source>
</evidence>
<dbReference type="Pfam" id="PF00186">
    <property type="entry name" value="DHFR_1"/>
    <property type="match status" value="1"/>
</dbReference>
<dbReference type="InterPro" id="IPR001796">
    <property type="entry name" value="DHFR_dom"/>
</dbReference>
<dbReference type="EMBL" id="CP041217">
    <property type="protein sequence ID" value="QDH23400.1"/>
    <property type="molecule type" value="Genomic_DNA"/>
</dbReference>
<dbReference type="KEGG" id="saca:FFV09_22560"/>
<keyword evidence="12" id="KW-1185">Reference proteome</keyword>
<keyword evidence="4 8" id="KW-0554">One-carbon metabolism</keyword>
<evidence type="ECO:0000256" key="5">
    <source>
        <dbReference type="ARBA" id="ARBA00022857"/>
    </source>
</evidence>
<dbReference type="InterPro" id="IPR024072">
    <property type="entry name" value="DHFR-like_dom_sf"/>
</dbReference>
<gene>
    <name evidence="11" type="ORF">FFV09_22560</name>
</gene>
<reference evidence="11 12" key="1">
    <citation type="submission" date="2019-06" db="EMBL/GenBank/DDBJ databases">
        <title>Saccharibacillus brassicae sp. nov., an endophytic bacterium isolated from Chinese cabbage seeds (Brassica pekinensis).</title>
        <authorList>
            <person name="Jiang L."/>
            <person name="Lee J."/>
            <person name="Kim S.W."/>
        </authorList>
    </citation>
    <scope>NUCLEOTIDE SEQUENCE [LARGE SCALE GENOMIC DNA]</scope>
    <source>
        <strain evidence="12">KCTC 43072 / ATSA2</strain>
    </source>
</reference>
<dbReference type="EC" id="1.5.1.3" evidence="3 8"/>
<dbReference type="InterPro" id="IPR017925">
    <property type="entry name" value="DHFR_CS"/>
</dbReference>
<keyword evidence="6 8" id="KW-0560">Oxidoreductase</keyword>
<dbReference type="GO" id="GO:0046654">
    <property type="term" value="P:tetrahydrofolate biosynthetic process"/>
    <property type="evidence" value="ECO:0007669"/>
    <property type="project" value="UniProtKB-UniPathway"/>
</dbReference>
<evidence type="ECO:0000256" key="6">
    <source>
        <dbReference type="ARBA" id="ARBA00023002"/>
    </source>
</evidence>
<evidence type="ECO:0000259" key="10">
    <source>
        <dbReference type="PROSITE" id="PS51330"/>
    </source>
</evidence>
<dbReference type="GO" id="GO:0004146">
    <property type="term" value="F:dihydrofolate reductase activity"/>
    <property type="evidence" value="ECO:0007669"/>
    <property type="project" value="UniProtKB-EC"/>
</dbReference>
<protein>
    <recommendedName>
        <fullName evidence="3 8">Dihydrofolate reductase</fullName>
        <ecNumber evidence="3 8">1.5.1.3</ecNumber>
    </recommendedName>
</protein>
<dbReference type="PROSITE" id="PS00075">
    <property type="entry name" value="DHFR_1"/>
    <property type="match status" value="1"/>
</dbReference>
<comment type="pathway">
    <text evidence="1 8">Cofactor biosynthesis; tetrahydrofolate biosynthesis; 5,6,7,8-tetrahydrofolate from 7,8-dihydrofolate: step 1/1.</text>
</comment>
<keyword evidence="5 8" id="KW-0521">NADP</keyword>
<dbReference type="Gene3D" id="3.40.430.10">
    <property type="entry name" value="Dihydrofolate Reductase, subunit A"/>
    <property type="match status" value="1"/>
</dbReference>
<comment type="function">
    <text evidence="7 8">Key enzyme in folate metabolism. Catalyzes an essential reaction for de novo glycine and purine synthesis, and for DNA precursor synthesis.</text>
</comment>
<dbReference type="GO" id="GO:0005829">
    <property type="term" value="C:cytosol"/>
    <property type="evidence" value="ECO:0007669"/>
    <property type="project" value="TreeGrafter"/>
</dbReference>
<dbReference type="RefSeq" id="WP_141449937.1">
    <property type="nucleotide sequence ID" value="NZ_CP041217.1"/>
</dbReference>